<dbReference type="STRING" id="180163.SAMN02745174_01465"/>
<name>A0A1T4N9W6_9FUSO</name>
<protein>
    <recommendedName>
        <fullName evidence="1">DUF4136 domain-containing protein</fullName>
    </recommendedName>
</protein>
<feature type="domain" description="DUF4136" evidence="1">
    <location>
        <begin position="41"/>
        <end position="176"/>
    </location>
</feature>
<evidence type="ECO:0000313" key="3">
    <source>
        <dbReference type="Proteomes" id="UP000191153"/>
    </source>
</evidence>
<sequence length="208" mass="23485">MKKVYLALIGIMVLILGGCSSLPNKVVAVDSYSTHNTFGGTYYLTTNTDNNGLVLQQENFEQQLQYMLSKKGYIRMFNKQEAQYVINYNYNVEGPYTSLESYQVPANPWWGAGYYGGLYGGYYGTTWVNSVEATTYFVKKLEVSAYTKENQPIWQVVGTVKSNNSILRNTFPYLVNGIAPYINKNSNRILYVNVTENPKNGTISVTNN</sequence>
<keyword evidence="3" id="KW-1185">Reference proteome</keyword>
<dbReference type="AlphaFoldDB" id="A0A1T4N9W6"/>
<evidence type="ECO:0000259" key="1">
    <source>
        <dbReference type="Pfam" id="PF13590"/>
    </source>
</evidence>
<gene>
    <name evidence="2" type="ORF">SAMN02745174_01465</name>
</gene>
<dbReference type="Pfam" id="PF13590">
    <property type="entry name" value="DUF4136"/>
    <property type="match status" value="1"/>
</dbReference>
<organism evidence="2 3">
    <name type="scientific">Cetobacterium ceti</name>
    <dbReference type="NCBI Taxonomy" id="180163"/>
    <lineage>
        <taxon>Bacteria</taxon>
        <taxon>Fusobacteriati</taxon>
        <taxon>Fusobacteriota</taxon>
        <taxon>Fusobacteriia</taxon>
        <taxon>Fusobacteriales</taxon>
        <taxon>Fusobacteriaceae</taxon>
        <taxon>Cetobacterium</taxon>
    </lineage>
</organism>
<dbReference type="Proteomes" id="UP000191153">
    <property type="component" value="Unassembled WGS sequence"/>
</dbReference>
<proteinExistence type="predicted"/>
<dbReference type="PROSITE" id="PS51257">
    <property type="entry name" value="PROKAR_LIPOPROTEIN"/>
    <property type="match status" value="1"/>
</dbReference>
<evidence type="ECO:0000313" key="2">
    <source>
        <dbReference type="EMBL" id="SJZ75648.1"/>
    </source>
</evidence>
<dbReference type="RefSeq" id="WP_078693955.1">
    <property type="nucleotide sequence ID" value="NZ_FUWX01000010.1"/>
</dbReference>
<dbReference type="Gene3D" id="3.30.160.670">
    <property type="match status" value="1"/>
</dbReference>
<dbReference type="OrthoDB" id="92897at2"/>
<dbReference type="EMBL" id="FUWX01000010">
    <property type="protein sequence ID" value="SJZ75648.1"/>
    <property type="molecule type" value="Genomic_DNA"/>
</dbReference>
<reference evidence="2 3" key="1">
    <citation type="submission" date="2017-02" db="EMBL/GenBank/DDBJ databases">
        <authorList>
            <person name="Peterson S.W."/>
        </authorList>
    </citation>
    <scope>NUCLEOTIDE SEQUENCE [LARGE SCALE GENOMIC DNA]</scope>
    <source>
        <strain evidence="2 3">ATCC 700028</strain>
    </source>
</reference>
<accession>A0A1T4N9W6</accession>
<dbReference type="InterPro" id="IPR025411">
    <property type="entry name" value="DUF4136"/>
</dbReference>